<reference evidence="1 2" key="1">
    <citation type="submission" date="2023-01" db="EMBL/GenBank/DDBJ databases">
        <authorList>
            <person name="Vainberg Slutskin I."/>
        </authorList>
    </citation>
    <scope>NUCLEOTIDE SEQUENCE [LARGE SCALE GENOMIC DNA]</scope>
</reference>
<gene>
    <name evidence="1" type="ORF">20Sep416_00053</name>
</gene>
<evidence type="ECO:0000313" key="1">
    <source>
        <dbReference type="EMBL" id="WFG37548.1"/>
    </source>
</evidence>
<sequence>MILNTLYSFHKEATDSLNAIGGIQADNQGIHAFYLLL</sequence>
<accession>A0AAF0FMW9</accession>
<proteinExistence type="predicted"/>
<organism evidence="1 2">
    <name type="scientific">Pseudomonas phage 20Sep416</name>
    <dbReference type="NCBI Taxonomy" id="3028488"/>
    <lineage>
        <taxon>Viruses</taxon>
        <taxon>Duplodnaviria</taxon>
        <taxon>Heunggongvirae</taxon>
        <taxon>Uroviricota</taxon>
        <taxon>Caudoviricetes</taxon>
        <taxon>Vandenendeviridae</taxon>
        <taxon>Skurskavirinae</taxon>
        <taxon>Pakpunavirus</taxon>
        <taxon>Pakpunavirus pv20Sep416</taxon>
    </lineage>
</organism>
<dbReference type="EMBL" id="OQ319936">
    <property type="protein sequence ID" value="WFG37548.1"/>
    <property type="molecule type" value="Genomic_DNA"/>
</dbReference>
<protein>
    <submittedName>
        <fullName evidence="1">Uncharacterized protein</fullName>
    </submittedName>
</protein>
<dbReference type="Proteomes" id="UP001216637">
    <property type="component" value="Segment"/>
</dbReference>
<keyword evidence="2" id="KW-1185">Reference proteome</keyword>
<name>A0AAF0FMW9_9CAUD</name>
<evidence type="ECO:0000313" key="2">
    <source>
        <dbReference type="Proteomes" id="UP001216637"/>
    </source>
</evidence>